<dbReference type="PANTHER" id="PTHR32305">
    <property type="match status" value="1"/>
</dbReference>
<comment type="caution">
    <text evidence="2">The sequence shown here is derived from an EMBL/GenBank/DDBJ whole genome shotgun (WGS) entry which is preliminary data.</text>
</comment>
<evidence type="ECO:0000256" key="1">
    <source>
        <dbReference type="SAM" id="MobiDB-lite"/>
    </source>
</evidence>
<dbReference type="InterPro" id="IPR050708">
    <property type="entry name" value="T6SS_VgrG/RHS"/>
</dbReference>
<dbReference type="InterPro" id="IPR022385">
    <property type="entry name" value="Rhs_assc_core"/>
</dbReference>
<proteinExistence type="predicted"/>
<keyword evidence="3" id="KW-1185">Reference proteome</keyword>
<dbReference type="Proteomes" id="UP001596044">
    <property type="component" value="Unassembled WGS sequence"/>
</dbReference>
<feature type="compositionally biased region" description="Polar residues" evidence="1">
    <location>
        <begin position="90"/>
        <end position="106"/>
    </location>
</feature>
<protein>
    <submittedName>
        <fullName evidence="2">RHS repeat-associated core domain-containing protein</fullName>
    </submittedName>
</protein>
<feature type="region of interest" description="Disordered" evidence="1">
    <location>
        <begin position="44"/>
        <end position="112"/>
    </location>
</feature>
<accession>A0ABW0K0I9</accession>
<dbReference type="Gene3D" id="2.180.10.10">
    <property type="entry name" value="RHS repeat-associated core"/>
    <property type="match status" value="2"/>
</dbReference>
<dbReference type="EMBL" id="JBHSMJ010000004">
    <property type="protein sequence ID" value="MFC5446705.1"/>
    <property type="molecule type" value="Genomic_DNA"/>
</dbReference>
<evidence type="ECO:0000313" key="3">
    <source>
        <dbReference type="Proteomes" id="UP001596044"/>
    </source>
</evidence>
<sequence>MLKKITQRNGNTSEFIYDGLRIGSLTEKKSDDTVINAFAYSYDNNGNQETRTEQQGSNPAVTNNFHYDPLNRVSTSDQFNESYGYDNRGNRNSMSTSKPFESPDSTRTYDKRDRLTNVALTGSGNVSYRYNGDGLLYERTENGQTTRYYWDGDQVIAEANVVSGVATLKARYVRGQGLIAREDKQGKSYYLQNGHGDVVNLMDSTGTTKLNSYQYDIWGNIVSQQENLPQSFKYSGEMQDSTTGLQYLRARWYDPSMGRFVGEDSVTGQVYA</sequence>
<name>A0ABW0K0I9_9BACL</name>
<organism evidence="2 3">
    <name type="scientific">Paenibacillus aestuarii</name>
    <dbReference type="NCBI Taxonomy" id="516965"/>
    <lineage>
        <taxon>Bacteria</taxon>
        <taxon>Bacillati</taxon>
        <taxon>Bacillota</taxon>
        <taxon>Bacilli</taxon>
        <taxon>Bacillales</taxon>
        <taxon>Paenibacillaceae</taxon>
        <taxon>Paenibacillus</taxon>
    </lineage>
</organism>
<reference evidence="3" key="1">
    <citation type="journal article" date="2019" name="Int. J. Syst. Evol. Microbiol.">
        <title>The Global Catalogue of Microorganisms (GCM) 10K type strain sequencing project: providing services to taxonomists for standard genome sequencing and annotation.</title>
        <authorList>
            <consortium name="The Broad Institute Genomics Platform"/>
            <consortium name="The Broad Institute Genome Sequencing Center for Infectious Disease"/>
            <person name="Wu L."/>
            <person name="Ma J."/>
        </authorList>
    </citation>
    <scope>NUCLEOTIDE SEQUENCE [LARGE SCALE GENOMIC DNA]</scope>
    <source>
        <strain evidence="3">KACC 11904</strain>
    </source>
</reference>
<gene>
    <name evidence="2" type="ORF">ACFPOG_00370</name>
</gene>
<evidence type="ECO:0000313" key="2">
    <source>
        <dbReference type="EMBL" id="MFC5446705.1"/>
    </source>
</evidence>
<feature type="compositionally biased region" description="Polar residues" evidence="1">
    <location>
        <begin position="44"/>
        <end position="65"/>
    </location>
</feature>
<dbReference type="NCBIfam" id="TIGR03696">
    <property type="entry name" value="Rhs_assc_core"/>
    <property type="match status" value="1"/>
</dbReference>
<feature type="compositionally biased region" description="Polar residues" evidence="1">
    <location>
        <begin position="72"/>
        <end position="81"/>
    </location>
</feature>
<dbReference type="PANTHER" id="PTHR32305:SF15">
    <property type="entry name" value="PROTEIN RHSA-RELATED"/>
    <property type="match status" value="1"/>
</dbReference>
<dbReference type="RefSeq" id="WP_270877753.1">
    <property type="nucleotide sequence ID" value="NZ_JAQFVF010000006.1"/>
</dbReference>